<dbReference type="SUPFAM" id="SSF46689">
    <property type="entry name" value="Homeodomain-like"/>
    <property type="match status" value="1"/>
</dbReference>
<dbReference type="GO" id="GO:0046677">
    <property type="term" value="P:response to antibiotic"/>
    <property type="evidence" value="ECO:0007669"/>
    <property type="project" value="InterPro"/>
</dbReference>
<dbReference type="PROSITE" id="PS50977">
    <property type="entry name" value="HTH_TETR_2"/>
    <property type="match status" value="1"/>
</dbReference>
<dbReference type="InterPro" id="IPR036271">
    <property type="entry name" value="Tet_transcr_reg_TetR-rel_C_sf"/>
</dbReference>
<dbReference type="InterPro" id="IPR023772">
    <property type="entry name" value="DNA-bd_HTH_TetR-type_CS"/>
</dbReference>
<dbReference type="PRINTS" id="PR00400">
    <property type="entry name" value="TETREPRESSOR"/>
</dbReference>
<evidence type="ECO:0000256" key="2">
    <source>
        <dbReference type="ARBA" id="ARBA00023015"/>
    </source>
</evidence>
<dbReference type="GO" id="GO:0003700">
    <property type="term" value="F:DNA-binding transcription factor activity"/>
    <property type="evidence" value="ECO:0007669"/>
    <property type="project" value="TreeGrafter"/>
</dbReference>
<dbReference type="Proteomes" id="UP000677082">
    <property type="component" value="Unassembled WGS sequence"/>
</dbReference>
<dbReference type="InterPro" id="IPR009057">
    <property type="entry name" value="Homeodomain-like_sf"/>
</dbReference>
<keyword evidence="3 5" id="KW-0238">DNA-binding</keyword>
<gene>
    <name evidence="7" type="ORF">Ato02nite_061300</name>
</gene>
<keyword evidence="1" id="KW-0678">Repressor</keyword>
<feature type="DNA-binding region" description="H-T-H motif" evidence="5">
    <location>
        <begin position="25"/>
        <end position="44"/>
    </location>
</feature>
<keyword evidence="8" id="KW-1185">Reference proteome</keyword>
<dbReference type="PRINTS" id="PR00455">
    <property type="entry name" value="HTHTETR"/>
</dbReference>
<evidence type="ECO:0000313" key="7">
    <source>
        <dbReference type="EMBL" id="GIM94337.1"/>
    </source>
</evidence>
<dbReference type="Pfam" id="PF00440">
    <property type="entry name" value="TetR_N"/>
    <property type="match status" value="1"/>
</dbReference>
<name>A0A919W341_9ACTN</name>
<accession>A0A919W341</accession>
<dbReference type="Gene3D" id="1.10.357.10">
    <property type="entry name" value="Tetracycline Repressor, domain 2"/>
    <property type="match status" value="1"/>
</dbReference>
<organism evidence="7 8">
    <name type="scientific">Paractinoplanes toevensis</name>
    <dbReference type="NCBI Taxonomy" id="571911"/>
    <lineage>
        <taxon>Bacteria</taxon>
        <taxon>Bacillati</taxon>
        <taxon>Actinomycetota</taxon>
        <taxon>Actinomycetes</taxon>
        <taxon>Micromonosporales</taxon>
        <taxon>Micromonosporaceae</taxon>
        <taxon>Paractinoplanes</taxon>
    </lineage>
</organism>
<dbReference type="RefSeq" id="WP_213010129.1">
    <property type="nucleotide sequence ID" value="NZ_BOQN01000080.1"/>
</dbReference>
<dbReference type="PANTHER" id="PTHR30055:SF151">
    <property type="entry name" value="TRANSCRIPTIONAL REGULATORY PROTEIN"/>
    <property type="match status" value="1"/>
</dbReference>
<dbReference type="InterPro" id="IPR004111">
    <property type="entry name" value="Repressor_TetR_C"/>
</dbReference>
<dbReference type="InterPro" id="IPR003012">
    <property type="entry name" value="Tet_transcr_reg_TetR"/>
</dbReference>
<dbReference type="InterPro" id="IPR001647">
    <property type="entry name" value="HTH_TetR"/>
</dbReference>
<dbReference type="SUPFAM" id="SSF48498">
    <property type="entry name" value="Tetracyclin repressor-like, C-terminal domain"/>
    <property type="match status" value="1"/>
</dbReference>
<sequence>MQLRRADVLRGARDLLDAEGLDGLTMRKLGAALNVQAGALYWHFAGKQVLLEAIADDLLAAVAEPPPAGPWDQRLVTLAHKLRQALLGVRDGARLVAETFVTEPNTALAGRIGMRILMDAGLPAEQAAWTMFAVGHYVLGHTIEEQATGPDRDAKLAARAEGDADLRELATAIGADPGRRFEFGLGLLIDGIRVRVGPRTPADN</sequence>
<comment type="caution">
    <text evidence="7">The sequence shown here is derived from an EMBL/GenBank/DDBJ whole genome shotgun (WGS) entry which is preliminary data.</text>
</comment>
<dbReference type="GO" id="GO:0000976">
    <property type="term" value="F:transcription cis-regulatory region binding"/>
    <property type="evidence" value="ECO:0007669"/>
    <property type="project" value="TreeGrafter"/>
</dbReference>
<proteinExistence type="predicted"/>
<evidence type="ECO:0000313" key="8">
    <source>
        <dbReference type="Proteomes" id="UP000677082"/>
    </source>
</evidence>
<evidence type="ECO:0000256" key="4">
    <source>
        <dbReference type="ARBA" id="ARBA00023163"/>
    </source>
</evidence>
<keyword evidence="2" id="KW-0805">Transcription regulation</keyword>
<evidence type="ECO:0000256" key="1">
    <source>
        <dbReference type="ARBA" id="ARBA00022491"/>
    </source>
</evidence>
<dbReference type="PROSITE" id="PS01081">
    <property type="entry name" value="HTH_TETR_1"/>
    <property type="match status" value="1"/>
</dbReference>
<protein>
    <submittedName>
        <fullName evidence="7">TetR family transcriptional regulator</fullName>
    </submittedName>
</protein>
<feature type="domain" description="HTH tetR-type" evidence="6">
    <location>
        <begin position="2"/>
        <end position="62"/>
    </location>
</feature>
<evidence type="ECO:0000256" key="5">
    <source>
        <dbReference type="PROSITE-ProRule" id="PRU00335"/>
    </source>
</evidence>
<reference evidence="7 8" key="1">
    <citation type="submission" date="2021-03" db="EMBL/GenBank/DDBJ databases">
        <title>Whole genome shotgun sequence of Actinoplanes toevensis NBRC 105298.</title>
        <authorList>
            <person name="Komaki H."/>
            <person name="Tamura T."/>
        </authorList>
    </citation>
    <scope>NUCLEOTIDE SEQUENCE [LARGE SCALE GENOMIC DNA]</scope>
    <source>
        <strain evidence="7 8">NBRC 105298</strain>
    </source>
</reference>
<dbReference type="InterPro" id="IPR050109">
    <property type="entry name" value="HTH-type_TetR-like_transc_reg"/>
</dbReference>
<keyword evidence="4" id="KW-0804">Transcription</keyword>
<dbReference type="EMBL" id="BOQN01000080">
    <property type="protein sequence ID" value="GIM94337.1"/>
    <property type="molecule type" value="Genomic_DNA"/>
</dbReference>
<evidence type="ECO:0000256" key="3">
    <source>
        <dbReference type="ARBA" id="ARBA00023125"/>
    </source>
</evidence>
<dbReference type="PANTHER" id="PTHR30055">
    <property type="entry name" value="HTH-TYPE TRANSCRIPTIONAL REGULATOR RUTR"/>
    <property type="match status" value="1"/>
</dbReference>
<dbReference type="Pfam" id="PF02909">
    <property type="entry name" value="TetR_C_1"/>
    <property type="match status" value="1"/>
</dbReference>
<dbReference type="Gene3D" id="1.10.10.60">
    <property type="entry name" value="Homeodomain-like"/>
    <property type="match status" value="1"/>
</dbReference>
<evidence type="ECO:0000259" key="6">
    <source>
        <dbReference type="PROSITE" id="PS50977"/>
    </source>
</evidence>
<dbReference type="AlphaFoldDB" id="A0A919W341"/>
<dbReference type="GO" id="GO:0045892">
    <property type="term" value="P:negative regulation of DNA-templated transcription"/>
    <property type="evidence" value="ECO:0007669"/>
    <property type="project" value="InterPro"/>
</dbReference>